<gene>
    <name evidence="6" type="ORF">EAI_08008</name>
</gene>
<dbReference type="Gene3D" id="3.40.50.1820">
    <property type="entry name" value="alpha/beta hydrolase"/>
    <property type="match status" value="1"/>
</dbReference>
<sequence length="94" mass="10596">VDLWNGVQDATNFGGISLQMNLLTREIIGIEDCFYLNVYTTDVEPGKKCAVMMWMQSGDYTSCSGNNLLCGPDHIVQKDVLLITLNYRLNIFSR</sequence>
<dbReference type="SUPFAM" id="SSF53474">
    <property type="entry name" value="alpha/beta-Hydrolases"/>
    <property type="match status" value="1"/>
</dbReference>
<evidence type="ECO:0000256" key="1">
    <source>
        <dbReference type="ARBA" id="ARBA00005964"/>
    </source>
</evidence>
<feature type="domain" description="Carboxylesterase type B" evidence="5">
    <location>
        <begin position="4"/>
        <end position="92"/>
    </location>
</feature>
<dbReference type="InParanoid" id="E2B708"/>
<evidence type="ECO:0000256" key="4">
    <source>
        <dbReference type="ARBA" id="ARBA00023180"/>
    </source>
</evidence>
<dbReference type="PANTHER" id="PTHR43142:SF1">
    <property type="entry name" value="CARBOXYLIC ESTER HYDROLASE"/>
    <property type="match status" value="1"/>
</dbReference>
<evidence type="ECO:0000256" key="3">
    <source>
        <dbReference type="ARBA" id="ARBA00022801"/>
    </source>
</evidence>
<keyword evidence="3" id="KW-0378">Hydrolase</keyword>
<dbReference type="STRING" id="610380.E2B708"/>
<dbReference type="Proteomes" id="UP000008237">
    <property type="component" value="Unassembled WGS sequence"/>
</dbReference>
<dbReference type="InterPro" id="IPR029058">
    <property type="entry name" value="AB_hydrolase_fold"/>
</dbReference>
<evidence type="ECO:0000313" key="6">
    <source>
        <dbReference type="EMBL" id="EFN88520.1"/>
    </source>
</evidence>
<proteinExistence type="inferred from homology"/>
<dbReference type="PANTHER" id="PTHR43142">
    <property type="entry name" value="CARBOXYLIC ESTER HYDROLASE"/>
    <property type="match status" value="1"/>
</dbReference>
<dbReference type="EMBL" id="GL446086">
    <property type="protein sequence ID" value="EFN88520.1"/>
    <property type="molecule type" value="Genomic_DNA"/>
</dbReference>
<keyword evidence="4" id="KW-0325">Glycoprotein</keyword>
<evidence type="ECO:0000313" key="7">
    <source>
        <dbReference type="Proteomes" id="UP000008237"/>
    </source>
</evidence>
<evidence type="ECO:0000259" key="5">
    <source>
        <dbReference type="Pfam" id="PF00135"/>
    </source>
</evidence>
<keyword evidence="2" id="KW-0719">Serine esterase</keyword>
<name>E2B708_HARSA</name>
<comment type="similarity">
    <text evidence="1">Belongs to the type-B carboxylesterase/lipase family.</text>
</comment>
<keyword evidence="7" id="KW-1185">Reference proteome</keyword>
<protein>
    <submittedName>
        <fullName evidence="6">Esterase B1</fullName>
    </submittedName>
</protein>
<dbReference type="Pfam" id="PF00135">
    <property type="entry name" value="COesterase"/>
    <property type="match status" value="1"/>
</dbReference>
<dbReference type="InterPro" id="IPR002018">
    <property type="entry name" value="CarbesteraseB"/>
</dbReference>
<evidence type="ECO:0000256" key="2">
    <source>
        <dbReference type="ARBA" id="ARBA00022487"/>
    </source>
</evidence>
<dbReference type="OMA" id="RAIMVWI"/>
<feature type="non-terminal residue" evidence="6">
    <location>
        <position position="1"/>
    </location>
</feature>
<organism evidence="7">
    <name type="scientific">Harpegnathos saltator</name>
    <name type="common">Jerdon's jumping ant</name>
    <dbReference type="NCBI Taxonomy" id="610380"/>
    <lineage>
        <taxon>Eukaryota</taxon>
        <taxon>Metazoa</taxon>
        <taxon>Ecdysozoa</taxon>
        <taxon>Arthropoda</taxon>
        <taxon>Hexapoda</taxon>
        <taxon>Insecta</taxon>
        <taxon>Pterygota</taxon>
        <taxon>Neoptera</taxon>
        <taxon>Endopterygota</taxon>
        <taxon>Hymenoptera</taxon>
        <taxon>Apocrita</taxon>
        <taxon>Aculeata</taxon>
        <taxon>Formicoidea</taxon>
        <taxon>Formicidae</taxon>
        <taxon>Ponerinae</taxon>
        <taxon>Ponerini</taxon>
        <taxon>Harpegnathos</taxon>
    </lineage>
</organism>
<dbReference type="OrthoDB" id="19653at2759"/>
<dbReference type="GO" id="GO:0052689">
    <property type="term" value="F:carboxylic ester hydrolase activity"/>
    <property type="evidence" value="ECO:0007669"/>
    <property type="project" value="UniProtKB-KW"/>
</dbReference>
<dbReference type="AlphaFoldDB" id="E2B708"/>
<accession>E2B708</accession>
<reference evidence="6 7" key="1">
    <citation type="journal article" date="2010" name="Science">
        <title>Genomic comparison of the ants Camponotus floridanus and Harpegnathos saltator.</title>
        <authorList>
            <person name="Bonasio R."/>
            <person name="Zhang G."/>
            <person name="Ye C."/>
            <person name="Mutti N.S."/>
            <person name="Fang X."/>
            <person name="Qin N."/>
            <person name="Donahue G."/>
            <person name="Yang P."/>
            <person name="Li Q."/>
            <person name="Li C."/>
            <person name="Zhang P."/>
            <person name="Huang Z."/>
            <person name="Berger S.L."/>
            <person name="Reinberg D."/>
            <person name="Wang J."/>
            <person name="Liebig J."/>
        </authorList>
    </citation>
    <scope>NUCLEOTIDE SEQUENCE [LARGE SCALE GENOMIC DNA]</scope>
    <source>
        <strain evidence="6 7">R22 G/1</strain>
    </source>
</reference>